<evidence type="ECO:0000256" key="1">
    <source>
        <dbReference type="ARBA" id="ARBA00022842"/>
    </source>
</evidence>
<dbReference type="InterPro" id="IPR029044">
    <property type="entry name" value="Nucleotide-diphossugar_trans"/>
</dbReference>
<dbReference type="Proteomes" id="UP000325372">
    <property type="component" value="Unassembled WGS sequence"/>
</dbReference>
<dbReference type="Pfam" id="PF12804">
    <property type="entry name" value="NTP_transf_3"/>
    <property type="match status" value="1"/>
</dbReference>
<dbReference type="PANTHER" id="PTHR43777">
    <property type="entry name" value="MOLYBDENUM COFACTOR CYTIDYLYLTRANSFERASE"/>
    <property type="match status" value="1"/>
</dbReference>
<evidence type="ECO:0000313" key="4">
    <source>
        <dbReference type="Proteomes" id="UP000325372"/>
    </source>
</evidence>
<reference evidence="3 4" key="1">
    <citation type="submission" date="2019-09" db="EMBL/GenBank/DDBJ databases">
        <title>Wenzhouxiangella sp. Genome sequencing and assembly.</title>
        <authorList>
            <person name="Zhang R."/>
        </authorList>
    </citation>
    <scope>NUCLEOTIDE SEQUENCE [LARGE SCALE GENOMIC DNA]</scope>
    <source>
        <strain evidence="3 4">W260</strain>
    </source>
</reference>
<dbReference type="EMBL" id="VYXP01000011">
    <property type="protein sequence ID" value="KAA9129802.1"/>
    <property type="molecule type" value="Genomic_DNA"/>
</dbReference>
<feature type="domain" description="MobA-like NTP transferase" evidence="2">
    <location>
        <begin position="43"/>
        <end position="201"/>
    </location>
</feature>
<dbReference type="AlphaFoldDB" id="A0A5N0T4M1"/>
<comment type="caution">
    <text evidence="3">The sequence shown here is derived from an EMBL/GenBank/DDBJ whole genome shotgun (WGS) entry which is preliminary data.</text>
</comment>
<sequence>MARPGWISGQKCRPPLRCPLSPPFTRTCTAVTAWRWAMVELHAILLAAGRSSRLGRPKQLLDFHGTPLVRYMAENLLATTDRVSVVTGAKRAEVELALDGLAVKLVHNDHWHDGVGTSIALAVDKLPATARGVLIMLCDQYRLEREPLAAFVARWRQDPQKILVARWPGAFGSPAIFPAALFTRLARLEGDKGARQLLLQYRSHVTFQDWPEAAHDLDDAQSLAAFRLYQQAPGAE</sequence>
<keyword evidence="4" id="KW-1185">Reference proteome</keyword>
<keyword evidence="3" id="KW-0808">Transferase</keyword>
<dbReference type="Gene3D" id="3.90.550.10">
    <property type="entry name" value="Spore Coat Polysaccharide Biosynthesis Protein SpsA, Chain A"/>
    <property type="match status" value="1"/>
</dbReference>
<evidence type="ECO:0000259" key="2">
    <source>
        <dbReference type="Pfam" id="PF12804"/>
    </source>
</evidence>
<keyword evidence="1" id="KW-0460">Magnesium</keyword>
<dbReference type="SUPFAM" id="SSF53448">
    <property type="entry name" value="Nucleotide-diphospho-sugar transferases"/>
    <property type="match status" value="1"/>
</dbReference>
<dbReference type="PANTHER" id="PTHR43777:SF1">
    <property type="entry name" value="MOLYBDENUM COFACTOR CYTIDYLYLTRANSFERASE"/>
    <property type="match status" value="1"/>
</dbReference>
<name>A0A5N0T4M1_9GAMM</name>
<organism evidence="3 4">
    <name type="scientific">Marinihelvus fidelis</name>
    <dbReference type="NCBI Taxonomy" id="2613842"/>
    <lineage>
        <taxon>Bacteria</taxon>
        <taxon>Pseudomonadati</taxon>
        <taxon>Pseudomonadota</taxon>
        <taxon>Gammaproteobacteria</taxon>
        <taxon>Chromatiales</taxon>
        <taxon>Wenzhouxiangellaceae</taxon>
        <taxon>Marinihelvus</taxon>
    </lineage>
</organism>
<dbReference type="GO" id="GO:0016779">
    <property type="term" value="F:nucleotidyltransferase activity"/>
    <property type="evidence" value="ECO:0007669"/>
    <property type="project" value="UniProtKB-ARBA"/>
</dbReference>
<proteinExistence type="predicted"/>
<dbReference type="CDD" id="cd04182">
    <property type="entry name" value="GT_2_like_f"/>
    <property type="match status" value="1"/>
</dbReference>
<gene>
    <name evidence="3" type="ORF">F3N42_14205</name>
</gene>
<evidence type="ECO:0000313" key="3">
    <source>
        <dbReference type="EMBL" id="KAA9129802.1"/>
    </source>
</evidence>
<dbReference type="InterPro" id="IPR025877">
    <property type="entry name" value="MobA-like_NTP_Trfase"/>
</dbReference>
<protein>
    <submittedName>
        <fullName evidence="3">Nucleotidyltransferase family protein</fullName>
    </submittedName>
</protein>
<accession>A0A5N0T4M1</accession>